<comment type="similarity">
    <text evidence="3">Belongs to the OpgD/OpgG family.</text>
</comment>
<dbReference type="InterPro" id="IPR013783">
    <property type="entry name" value="Ig-like_fold"/>
</dbReference>
<dbReference type="InterPro" id="IPR007444">
    <property type="entry name" value="Glucan_biosyn_MdoG_C"/>
</dbReference>
<organism evidence="7 8">
    <name type="scientific">Sphingomonas colocasiae</name>
    <dbReference type="NCBI Taxonomy" id="1848973"/>
    <lineage>
        <taxon>Bacteria</taxon>
        <taxon>Pseudomonadati</taxon>
        <taxon>Pseudomonadota</taxon>
        <taxon>Alphaproteobacteria</taxon>
        <taxon>Sphingomonadales</taxon>
        <taxon>Sphingomonadaceae</taxon>
        <taxon>Sphingomonas</taxon>
    </lineage>
</organism>
<protein>
    <submittedName>
        <fullName evidence="7">Glucan biosynthesis protein</fullName>
    </submittedName>
</protein>
<evidence type="ECO:0000313" key="8">
    <source>
        <dbReference type="Proteomes" id="UP000706039"/>
    </source>
</evidence>
<dbReference type="EMBL" id="JAINVV010000003">
    <property type="protein sequence ID" value="MBY8821616.1"/>
    <property type="molecule type" value="Genomic_DNA"/>
</dbReference>
<comment type="subcellular location">
    <subcellularLocation>
        <location evidence="1">Periplasm</location>
    </subcellularLocation>
</comment>
<comment type="pathway">
    <text evidence="2">Glycan metabolism; osmoregulated periplasmic glucan (OPG) biosynthesis.</text>
</comment>
<dbReference type="InterPro" id="IPR014756">
    <property type="entry name" value="Ig_E-set"/>
</dbReference>
<dbReference type="InterPro" id="IPR014718">
    <property type="entry name" value="GH-type_carb-bd"/>
</dbReference>
<dbReference type="PANTHER" id="PTHR30504">
    <property type="entry name" value="GLUCANS BIOSYNTHESIS PROTEIN"/>
    <property type="match status" value="1"/>
</dbReference>
<accession>A0ABS7PJZ6</accession>
<evidence type="ECO:0000256" key="3">
    <source>
        <dbReference type="ARBA" id="ARBA00009284"/>
    </source>
</evidence>
<dbReference type="PIRSF" id="PIRSF006281">
    <property type="entry name" value="MdoG"/>
    <property type="match status" value="1"/>
</dbReference>
<sequence>MAALARLAPLHAAAGRGEAFSWELLQRRALALHRQAWRPPADAGALLDKMGYDAANDVEYRPDRTLWGDGGVRFFPLTRTARHPVSIAVVENGIARPFAYDPALYRHPADHPMAAIGKGGGFSGFRVMNPGGRGDWLAFQGASYFRAAGPLAQYGLSARGVAVNTGANAPEEFPVFTHVWLERGRDGAVTVYALLDGPSMTGAFRIVSERRAEETVQSVSSVLHMRRSVERLGIAPLTSMYWYGEGDRGPARDWRPEIHDSDGLAIRTGTGERIWRPLANPPRPRTSSFIDARPKGFGLMQRDRDFGHYQDDGVFYEKRPSLWIEPEGDWGKGAVTLYEFPTSTEYADNVVAFWTPERAPRAGDRLVHDYRMRWIGGEPEPLAVARAVACRIGEGNIPGKQPSPDIVKFVVDFAGDRFAGLTHKSPVAPRASVNGGRVVNQGCYPVDGQANLWRLILDIQRDGEQPLDVRAILDMQNQSLTETWLYLLG</sequence>
<dbReference type="Proteomes" id="UP000706039">
    <property type="component" value="Unassembled WGS sequence"/>
</dbReference>
<proteinExistence type="inferred from homology"/>
<comment type="caution">
    <text evidence="7">The sequence shown here is derived from an EMBL/GenBank/DDBJ whole genome shotgun (WGS) entry which is preliminary data.</text>
</comment>
<feature type="domain" description="Glucan biosynthesis periplasmic MdoG C-terminal" evidence="6">
    <location>
        <begin position="20"/>
        <end position="487"/>
    </location>
</feature>
<dbReference type="InterPro" id="IPR011013">
    <property type="entry name" value="Gal_mutarotase_sf_dom"/>
</dbReference>
<dbReference type="PANTHER" id="PTHR30504:SF3">
    <property type="entry name" value="GLUCANS BIOSYNTHESIS PROTEIN D"/>
    <property type="match status" value="1"/>
</dbReference>
<evidence type="ECO:0000313" key="7">
    <source>
        <dbReference type="EMBL" id="MBY8821616.1"/>
    </source>
</evidence>
<keyword evidence="5" id="KW-0574">Periplasm</keyword>
<dbReference type="Pfam" id="PF04349">
    <property type="entry name" value="MdoG"/>
    <property type="match status" value="1"/>
</dbReference>
<dbReference type="SUPFAM" id="SSF74650">
    <property type="entry name" value="Galactose mutarotase-like"/>
    <property type="match status" value="1"/>
</dbReference>
<dbReference type="Gene3D" id="2.60.40.10">
    <property type="entry name" value="Immunoglobulins"/>
    <property type="match status" value="1"/>
</dbReference>
<evidence type="ECO:0000259" key="6">
    <source>
        <dbReference type="Pfam" id="PF04349"/>
    </source>
</evidence>
<evidence type="ECO:0000256" key="5">
    <source>
        <dbReference type="ARBA" id="ARBA00022764"/>
    </source>
</evidence>
<reference evidence="7 8" key="1">
    <citation type="submission" date="2021-08" db="EMBL/GenBank/DDBJ databases">
        <authorList>
            <person name="Tuo L."/>
        </authorList>
    </citation>
    <scope>NUCLEOTIDE SEQUENCE [LARGE SCALE GENOMIC DNA]</scope>
    <source>
        <strain evidence="7 8">JCM 31229</strain>
    </source>
</reference>
<gene>
    <name evidence="7" type="ORF">K7G82_04885</name>
</gene>
<dbReference type="SUPFAM" id="SSF81296">
    <property type="entry name" value="E set domains"/>
    <property type="match status" value="1"/>
</dbReference>
<keyword evidence="4" id="KW-0732">Signal</keyword>
<dbReference type="Gene3D" id="2.70.98.10">
    <property type="match status" value="1"/>
</dbReference>
<dbReference type="InterPro" id="IPR014438">
    <property type="entry name" value="Glucan_biosyn_MdoG/MdoD"/>
</dbReference>
<name>A0ABS7PJZ6_9SPHN</name>
<keyword evidence="8" id="KW-1185">Reference proteome</keyword>
<evidence type="ECO:0000256" key="2">
    <source>
        <dbReference type="ARBA" id="ARBA00005001"/>
    </source>
</evidence>
<evidence type="ECO:0000256" key="1">
    <source>
        <dbReference type="ARBA" id="ARBA00004418"/>
    </source>
</evidence>
<evidence type="ECO:0000256" key="4">
    <source>
        <dbReference type="ARBA" id="ARBA00022729"/>
    </source>
</evidence>